<keyword evidence="1" id="KW-0175">Coiled coil</keyword>
<reference evidence="5" key="1">
    <citation type="journal article" date="2019" name="Int. J. Syst. Evol. Microbiol.">
        <title>The Global Catalogue of Microorganisms (GCM) 10K type strain sequencing project: providing services to taxonomists for standard genome sequencing and annotation.</title>
        <authorList>
            <consortium name="The Broad Institute Genomics Platform"/>
            <consortium name="The Broad Institute Genome Sequencing Center for Infectious Disease"/>
            <person name="Wu L."/>
            <person name="Ma J."/>
        </authorList>
    </citation>
    <scope>NUCLEOTIDE SEQUENCE [LARGE SCALE GENOMIC DNA]</scope>
    <source>
        <strain evidence="5">CCUG 62945</strain>
    </source>
</reference>
<dbReference type="PRINTS" id="PR01490">
    <property type="entry name" value="RTXTOXIND"/>
</dbReference>
<keyword evidence="2" id="KW-0812">Transmembrane</keyword>
<organism evidence="4 5">
    <name type="scientific">Iodobacter arcticus</name>
    <dbReference type="NCBI Taxonomy" id="590593"/>
    <lineage>
        <taxon>Bacteria</taxon>
        <taxon>Pseudomonadati</taxon>
        <taxon>Pseudomonadota</taxon>
        <taxon>Betaproteobacteria</taxon>
        <taxon>Neisseriales</taxon>
        <taxon>Chitinibacteraceae</taxon>
        <taxon>Iodobacter</taxon>
    </lineage>
</organism>
<gene>
    <name evidence="4" type="ORF">ACFQNF_11680</name>
</gene>
<feature type="coiled-coil region" evidence="1">
    <location>
        <begin position="136"/>
        <end position="213"/>
    </location>
</feature>
<dbReference type="PANTHER" id="PTHR30386">
    <property type="entry name" value="MEMBRANE FUSION SUBUNIT OF EMRAB-TOLC MULTIDRUG EFFLUX PUMP"/>
    <property type="match status" value="1"/>
</dbReference>
<dbReference type="RefSeq" id="WP_380188136.1">
    <property type="nucleotide sequence ID" value="NZ_JBHTBQ010000019.1"/>
</dbReference>
<evidence type="ECO:0000313" key="5">
    <source>
        <dbReference type="Proteomes" id="UP001596473"/>
    </source>
</evidence>
<evidence type="ECO:0000256" key="1">
    <source>
        <dbReference type="SAM" id="Coils"/>
    </source>
</evidence>
<comment type="caution">
    <text evidence="4">The sequence shown here is derived from an EMBL/GenBank/DDBJ whole genome shotgun (WGS) entry which is preliminary data.</text>
</comment>
<dbReference type="InterPro" id="IPR050739">
    <property type="entry name" value="MFP"/>
</dbReference>
<evidence type="ECO:0000313" key="4">
    <source>
        <dbReference type="EMBL" id="MFC7420531.1"/>
    </source>
</evidence>
<sequence length="412" mass="45282">MQRSSLYRSAALESSKAQLHGNILLILPFKTGLIISIFGFLSLIIITFLVFSQYSRKATLSGVIAPQYGELKVYTPAAATLLEQKVSEGQSVVAEQVLFVLSGERETAGGGGTLARGNNLLTEKTTNLQNEIRHLQTLAADQMQNLKQRLLELQQEIAQTQQEVSLGKQRVHLAEQTLSKFQSLQGFVSSLQIQQKQEEVLDLQSRVASTTRNQMTLQREFSGLKSELSTLPLRSQSQISALQREISTLAQAQAENEGQRQFIVTAPASGIVAAINTHRGNRVDPNTALATLLPAGSQLEAQLYAPSSAIGFLKIGQAVYLRLHAFPYQKFGQQGGIVSEVSDATTDPSALGLANGEPLYRVRVKLNTESLQAYGKTQYFKPGMRLEASVELDRRRIIEWLFEPLISAGKRV</sequence>
<dbReference type="PANTHER" id="PTHR30386:SF28">
    <property type="entry name" value="EXPORTED PROTEIN"/>
    <property type="match status" value="1"/>
</dbReference>
<evidence type="ECO:0000259" key="3">
    <source>
        <dbReference type="Pfam" id="PF26002"/>
    </source>
</evidence>
<dbReference type="InterPro" id="IPR058982">
    <property type="entry name" value="Beta-barrel_AprE"/>
</dbReference>
<dbReference type="EMBL" id="JBHTBQ010000019">
    <property type="protein sequence ID" value="MFC7420531.1"/>
    <property type="molecule type" value="Genomic_DNA"/>
</dbReference>
<keyword evidence="2" id="KW-0472">Membrane</keyword>
<proteinExistence type="predicted"/>
<protein>
    <submittedName>
        <fullName evidence="4">HlyD family secretion protein</fullName>
    </submittedName>
</protein>
<dbReference type="Proteomes" id="UP001596473">
    <property type="component" value="Unassembled WGS sequence"/>
</dbReference>
<dbReference type="Gene3D" id="1.10.287.1490">
    <property type="match status" value="1"/>
</dbReference>
<dbReference type="Pfam" id="PF26002">
    <property type="entry name" value="Beta-barrel_AprE"/>
    <property type="match status" value="1"/>
</dbReference>
<keyword evidence="2" id="KW-1133">Transmembrane helix</keyword>
<keyword evidence="5" id="KW-1185">Reference proteome</keyword>
<feature type="domain" description="AprE-like beta-barrel" evidence="3">
    <location>
        <begin position="305"/>
        <end position="391"/>
    </location>
</feature>
<dbReference type="Gene3D" id="2.40.30.170">
    <property type="match status" value="1"/>
</dbReference>
<accession>A0ABW2QYE6</accession>
<name>A0ABW2QYE6_9NEIS</name>
<feature type="transmembrane region" description="Helical" evidence="2">
    <location>
        <begin position="21"/>
        <end position="51"/>
    </location>
</feature>
<evidence type="ECO:0000256" key="2">
    <source>
        <dbReference type="SAM" id="Phobius"/>
    </source>
</evidence>